<dbReference type="EMBL" id="JANBUK010000348">
    <property type="protein sequence ID" value="KAJ2790362.1"/>
    <property type="molecule type" value="Genomic_DNA"/>
</dbReference>
<accession>A0ACC1KIE2</accession>
<keyword evidence="2" id="KW-1185">Reference proteome</keyword>
<sequence>MASRLLALLSRAGPLPTPRVPTLVACARATASHQRRSLRLSASRRSTASDWDHIEPLASACEKYAGWLESEEHDSGIAPESGSAALNGGDMDTREQAEAILINALWKNPPSTPGVLLERIAEGRAIASSSYVKAVIESMLVSNGESLDTLTEIAFKPHLLNEEVCTRLMLAIHQSSTLEIDQRIDSRVLVHLFNVSRARGWNVDPTTLEHVAMYLARNSLIGITKAIRHVGHWSRIRAVNEGEDESIAFNNAFSDLDTFETSLATIWQQARVVLSPQYMRTLEHHLQDDSLDTIMDIARLLDDKQYKPNPDFGTSVLRALCARERRLDAEWLFERSQSKAAWKDLGVECLLMMSLYYRIRDPSTAEAIFDRFRDEWRRHWDTISSTMVMPDEASLRAEYWRQSHEENAEPRHTIHAATLYKQRGRAAGPFYRRALELVRTRRIDEAMRLLDDSRHKEFVAIISPQLSALVSTMLTHGFVDQAYAIHIEFQRSVNKDSEKAVIASDILLGSSTHTFALTYLVRELSKLDDWDRIWCAIGDHSDSRRVYPHIDFARELLDRALTTGNAYHAVK</sequence>
<comment type="caution">
    <text evidence="1">The sequence shown here is derived from an EMBL/GenBank/DDBJ whole genome shotgun (WGS) entry which is preliminary data.</text>
</comment>
<proteinExistence type="predicted"/>
<organism evidence="1 2">
    <name type="scientific">Coemansia linderi</name>
    <dbReference type="NCBI Taxonomy" id="2663919"/>
    <lineage>
        <taxon>Eukaryota</taxon>
        <taxon>Fungi</taxon>
        <taxon>Fungi incertae sedis</taxon>
        <taxon>Zoopagomycota</taxon>
        <taxon>Kickxellomycotina</taxon>
        <taxon>Kickxellomycetes</taxon>
        <taxon>Kickxellales</taxon>
        <taxon>Kickxellaceae</taxon>
        <taxon>Coemansia</taxon>
    </lineage>
</organism>
<name>A0ACC1KIE2_9FUNG</name>
<gene>
    <name evidence="1" type="ORF">GGI18_001846</name>
</gene>
<feature type="non-terminal residue" evidence="1">
    <location>
        <position position="571"/>
    </location>
</feature>
<dbReference type="Proteomes" id="UP001140066">
    <property type="component" value="Unassembled WGS sequence"/>
</dbReference>
<evidence type="ECO:0000313" key="1">
    <source>
        <dbReference type="EMBL" id="KAJ2790362.1"/>
    </source>
</evidence>
<protein>
    <submittedName>
        <fullName evidence="1">Uncharacterized protein</fullName>
    </submittedName>
</protein>
<evidence type="ECO:0000313" key="2">
    <source>
        <dbReference type="Proteomes" id="UP001140066"/>
    </source>
</evidence>
<reference evidence="1" key="1">
    <citation type="submission" date="2022-07" db="EMBL/GenBank/DDBJ databases">
        <title>Phylogenomic reconstructions and comparative analyses of Kickxellomycotina fungi.</title>
        <authorList>
            <person name="Reynolds N.K."/>
            <person name="Stajich J.E."/>
            <person name="Barry K."/>
            <person name="Grigoriev I.V."/>
            <person name="Crous P."/>
            <person name="Smith M.E."/>
        </authorList>
    </citation>
    <scope>NUCLEOTIDE SEQUENCE</scope>
    <source>
        <strain evidence="1">BCRC 34191</strain>
    </source>
</reference>